<sequence>MTSRLLLSTSAAARRAVLTSTRAPIATTTTRTLTQTAVRPLKETHSDDPDPDHFEKHKQDSVQKAKSGKGHWKPELASNSEESIKADRASKDSNGNTESREDHIRRLQERTKAAAEETSKSGTSMRDGFDNL</sequence>
<evidence type="ECO:0000313" key="2">
    <source>
        <dbReference type="EMBL" id="KAK4216204.1"/>
    </source>
</evidence>
<feature type="compositionally biased region" description="Basic and acidic residues" evidence="1">
    <location>
        <begin position="98"/>
        <end position="119"/>
    </location>
</feature>
<evidence type="ECO:0000313" key="3">
    <source>
        <dbReference type="Proteomes" id="UP001301769"/>
    </source>
</evidence>
<comment type="caution">
    <text evidence="2">The sequence shown here is derived from an EMBL/GenBank/DDBJ whole genome shotgun (WGS) entry which is preliminary data.</text>
</comment>
<feature type="region of interest" description="Disordered" evidence="1">
    <location>
        <begin position="28"/>
        <end position="132"/>
    </location>
</feature>
<protein>
    <recommendedName>
        <fullName evidence="4">Mitochondrial carrier protein pet8 protein</fullName>
    </recommendedName>
</protein>
<evidence type="ECO:0008006" key="4">
    <source>
        <dbReference type="Google" id="ProtNLM"/>
    </source>
</evidence>
<evidence type="ECO:0000256" key="1">
    <source>
        <dbReference type="SAM" id="MobiDB-lite"/>
    </source>
</evidence>
<organism evidence="2 3">
    <name type="scientific">Rhypophila decipiens</name>
    <dbReference type="NCBI Taxonomy" id="261697"/>
    <lineage>
        <taxon>Eukaryota</taxon>
        <taxon>Fungi</taxon>
        <taxon>Dikarya</taxon>
        <taxon>Ascomycota</taxon>
        <taxon>Pezizomycotina</taxon>
        <taxon>Sordariomycetes</taxon>
        <taxon>Sordariomycetidae</taxon>
        <taxon>Sordariales</taxon>
        <taxon>Naviculisporaceae</taxon>
        <taxon>Rhypophila</taxon>
    </lineage>
</organism>
<name>A0AAN7BA67_9PEZI</name>
<feature type="compositionally biased region" description="Basic and acidic residues" evidence="1">
    <location>
        <begin position="40"/>
        <end position="63"/>
    </location>
</feature>
<reference evidence="2" key="1">
    <citation type="journal article" date="2023" name="Mol. Phylogenet. Evol.">
        <title>Genome-scale phylogeny and comparative genomics of the fungal order Sordariales.</title>
        <authorList>
            <person name="Hensen N."/>
            <person name="Bonometti L."/>
            <person name="Westerberg I."/>
            <person name="Brannstrom I.O."/>
            <person name="Guillou S."/>
            <person name="Cros-Aarteil S."/>
            <person name="Calhoun S."/>
            <person name="Haridas S."/>
            <person name="Kuo A."/>
            <person name="Mondo S."/>
            <person name="Pangilinan J."/>
            <person name="Riley R."/>
            <person name="LaButti K."/>
            <person name="Andreopoulos B."/>
            <person name="Lipzen A."/>
            <person name="Chen C."/>
            <person name="Yan M."/>
            <person name="Daum C."/>
            <person name="Ng V."/>
            <person name="Clum A."/>
            <person name="Steindorff A."/>
            <person name="Ohm R.A."/>
            <person name="Martin F."/>
            <person name="Silar P."/>
            <person name="Natvig D.O."/>
            <person name="Lalanne C."/>
            <person name="Gautier V."/>
            <person name="Ament-Velasquez S.L."/>
            <person name="Kruys A."/>
            <person name="Hutchinson M.I."/>
            <person name="Powell A.J."/>
            <person name="Barry K."/>
            <person name="Miller A.N."/>
            <person name="Grigoriev I.V."/>
            <person name="Debuchy R."/>
            <person name="Gladieux P."/>
            <person name="Hiltunen Thoren M."/>
            <person name="Johannesson H."/>
        </authorList>
    </citation>
    <scope>NUCLEOTIDE SEQUENCE</scope>
    <source>
        <strain evidence="2">PSN293</strain>
    </source>
</reference>
<feature type="compositionally biased region" description="Low complexity" evidence="1">
    <location>
        <begin position="28"/>
        <end position="39"/>
    </location>
</feature>
<reference evidence="2" key="2">
    <citation type="submission" date="2023-05" db="EMBL/GenBank/DDBJ databases">
        <authorList>
            <consortium name="Lawrence Berkeley National Laboratory"/>
            <person name="Steindorff A."/>
            <person name="Hensen N."/>
            <person name="Bonometti L."/>
            <person name="Westerberg I."/>
            <person name="Brannstrom I.O."/>
            <person name="Guillou S."/>
            <person name="Cros-Aarteil S."/>
            <person name="Calhoun S."/>
            <person name="Haridas S."/>
            <person name="Kuo A."/>
            <person name="Mondo S."/>
            <person name="Pangilinan J."/>
            <person name="Riley R."/>
            <person name="Labutti K."/>
            <person name="Andreopoulos B."/>
            <person name="Lipzen A."/>
            <person name="Chen C."/>
            <person name="Yanf M."/>
            <person name="Daum C."/>
            <person name="Ng V."/>
            <person name="Clum A."/>
            <person name="Ohm R."/>
            <person name="Martin F."/>
            <person name="Silar P."/>
            <person name="Natvig D."/>
            <person name="Lalanne C."/>
            <person name="Gautier V."/>
            <person name="Ament-Velasquez S.L."/>
            <person name="Kruys A."/>
            <person name="Hutchinson M.I."/>
            <person name="Powell A.J."/>
            <person name="Barry K."/>
            <person name="Miller A.N."/>
            <person name="Grigoriev I.V."/>
            <person name="Debuchy R."/>
            <person name="Gladieux P."/>
            <person name="Thoren M.H."/>
            <person name="Johannesson H."/>
        </authorList>
    </citation>
    <scope>NUCLEOTIDE SEQUENCE</scope>
    <source>
        <strain evidence="2">PSN293</strain>
    </source>
</reference>
<feature type="compositionally biased region" description="Basic and acidic residues" evidence="1">
    <location>
        <begin position="82"/>
        <end position="91"/>
    </location>
</feature>
<gene>
    <name evidence="2" type="ORF">QBC37DRAFT_417570</name>
</gene>
<dbReference type="Proteomes" id="UP001301769">
    <property type="component" value="Unassembled WGS sequence"/>
</dbReference>
<dbReference type="AlphaFoldDB" id="A0AAN7BA67"/>
<proteinExistence type="predicted"/>
<accession>A0AAN7BA67</accession>
<keyword evidence="3" id="KW-1185">Reference proteome</keyword>
<dbReference type="EMBL" id="MU858071">
    <property type="protein sequence ID" value="KAK4216204.1"/>
    <property type="molecule type" value="Genomic_DNA"/>
</dbReference>